<dbReference type="SUPFAM" id="SSF47095">
    <property type="entry name" value="HMG-box"/>
    <property type="match status" value="1"/>
</dbReference>
<dbReference type="OrthoDB" id="2305680at2759"/>
<evidence type="ECO:0000313" key="2">
    <source>
        <dbReference type="Proteomes" id="UP001153678"/>
    </source>
</evidence>
<evidence type="ECO:0000313" key="1">
    <source>
        <dbReference type="EMBL" id="CAI2170700.1"/>
    </source>
</evidence>
<protein>
    <submittedName>
        <fullName evidence="1">3465_t:CDS:1</fullName>
    </submittedName>
</protein>
<dbReference type="AlphaFoldDB" id="A0A9W4SII9"/>
<accession>A0A9W4SII9</accession>
<dbReference type="InterPro" id="IPR036910">
    <property type="entry name" value="HMG_box_dom_sf"/>
</dbReference>
<keyword evidence="2" id="KW-1185">Reference proteome</keyword>
<reference evidence="1" key="1">
    <citation type="submission" date="2022-08" db="EMBL/GenBank/DDBJ databases">
        <authorList>
            <person name="Kallberg Y."/>
            <person name="Tangrot J."/>
            <person name="Rosling A."/>
        </authorList>
    </citation>
    <scope>NUCLEOTIDE SEQUENCE</scope>
    <source>
        <strain evidence="1">Wild A</strain>
    </source>
</reference>
<organism evidence="1 2">
    <name type="scientific">Funneliformis geosporum</name>
    <dbReference type="NCBI Taxonomy" id="1117311"/>
    <lineage>
        <taxon>Eukaryota</taxon>
        <taxon>Fungi</taxon>
        <taxon>Fungi incertae sedis</taxon>
        <taxon>Mucoromycota</taxon>
        <taxon>Glomeromycotina</taxon>
        <taxon>Glomeromycetes</taxon>
        <taxon>Glomerales</taxon>
        <taxon>Glomeraceae</taxon>
        <taxon>Funneliformis</taxon>
    </lineage>
</organism>
<comment type="caution">
    <text evidence="1">The sequence shown here is derived from an EMBL/GenBank/DDBJ whole genome shotgun (WGS) entry which is preliminary data.</text>
</comment>
<sequence>MIQIRTLFDKYNNYIIVLKPNYDFLTWKLPDSISSKENPYLSFRKNFFKSAKAIQKQKSIDISRMDRDITEAWKNADEQVRIEYEKLYYLNKVPDPSTSKLWNINDTYALLHYLNTRSTTYIAIENFLSYNGNYNNKLSQPGLLFKRKRRKRSIKINVQNLAAINRVPLPPKVLRLFIFMKSDKLMTLFKFQFTLFICLFVEMEILDF</sequence>
<dbReference type="EMBL" id="CAMKVN010000731">
    <property type="protein sequence ID" value="CAI2170700.1"/>
    <property type="molecule type" value="Genomic_DNA"/>
</dbReference>
<gene>
    <name evidence="1" type="ORF">FWILDA_LOCUS4710</name>
</gene>
<proteinExistence type="predicted"/>
<name>A0A9W4SII9_9GLOM</name>
<dbReference type="Proteomes" id="UP001153678">
    <property type="component" value="Unassembled WGS sequence"/>
</dbReference>